<sequence>MSTIVSATDFVPAQNMIYTKPKANAAGGKSVGIINTATRKSLHVQTPLMMTWGANVYENPNGSSYDISLQFPREEFSNKGTQDLLHMLQQFEEKVKQDAQTYSRDWFGKATMSREVIDALWSPMLKYPKNQTTMEPDTTRPPTLKLKLPAWSGEFKFELFDVQNNVLIPNENGVTPTELIPKGSEIACIIQCGGIWFANGKFGVTWKLFQGVVKPTQTLAKGQCHIKLDGSEVKKDESLVEPNYDSDGETNVVLAPSAVSQVSAPTETPEPSGEPPAEPEKPVKKVVKKKA</sequence>
<feature type="region of interest" description="Disordered" evidence="1">
    <location>
        <begin position="241"/>
        <end position="291"/>
    </location>
</feature>
<accession>A0A6C0D3R5</accession>
<evidence type="ECO:0000313" key="2">
    <source>
        <dbReference type="EMBL" id="QHT10549.1"/>
    </source>
</evidence>
<organism evidence="2">
    <name type="scientific">viral metagenome</name>
    <dbReference type="NCBI Taxonomy" id="1070528"/>
    <lineage>
        <taxon>unclassified sequences</taxon>
        <taxon>metagenomes</taxon>
        <taxon>organismal metagenomes</taxon>
    </lineage>
</organism>
<protein>
    <submittedName>
        <fullName evidence="2">Uncharacterized protein</fullName>
    </submittedName>
</protein>
<name>A0A6C0D3R5_9ZZZZ</name>
<dbReference type="EMBL" id="MN739522">
    <property type="protein sequence ID" value="QHT10549.1"/>
    <property type="molecule type" value="Genomic_DNA"/>
</dbReference>
<reference evidence="2" key="1">
    <citation type="journal article" date="2020" name="Nature">
        <title>Giant virus diversity and host interactions through global metagenomics.</title>
        <authorList>
            <person name="Schulz F."/>
            <person name="Roux S."/>
            <person name="Paez-Espino D."/>
            <person name="Jungbluth S."/>
            <person name="Walsh D.A."/>
            <person name="Denef V.J."/>
            <person name="McMahon K.D."/>
            <person name="Konstantinidis K.T."/>
            <person name="Eloe-Fadrosh E.A."/>
            <person name="Kyrpides N.C."/>
            <person name="Woyke T."/>
        </authorList>
    </citation>
    <scope>NUCLEOTIDE SEQUENCE</scope>
    <source>
        <strain evidence="2">GVMAG-M-3300023174-107</strain>
    </source>
</reference>
<proteinExistence type="predicted"/>
<evidence type="ECO:0000256" key="1">
    <source>
        <dbReference type="SAM" id="MobiDB-lite"/>
    </source>
</evidence>
<dbReference type="AlphaFoldDB" id="A0A6C0D3R5"/>